<dbReference type="Proteomes" id="UP000198582">
    <property type="component" value="Unassembled WGS sequence"/>
</dbReference>
<name>A0A1H8VWE9_9PSEU</name>
<protein>
    <submittedName>
        <fullName evidence="4">Uncharacterized protein</fullName>
    </submittedName>
</protein>
<evidence type="ECO:0000313" key="5">
    <source>
        <dbReference type="Proteomes" id="UP000198582"/>
    </source>
</evidence>
<feature type="transmembrane region" description="Helical" evidence="2">
    <location>
        <begin position="164"/>
        <end position="188"/>
    </location>
</feature>
<accession>A0A1H8VWE9</accession>
<keyword evidence="2" id="KW-0472">Membrane</keyword>
<evidence type="ECO:0000256" key="3">
    <source>
        <dbReference type="SAM" id="SignalP"/>
    </source>
</evidence>
<evidence type="ECO:0000313" key="4">
    <source>
        <dbReference type="EMBL" id="SEP19567.1"/>
    </source>
</evidence>
<dbReference type="AlphaFoldDB" id="A0A1H8VWE9"/>
<keyword evidence="2" id="KW-1133">Transmembrane helix</keyword>
<proteinExistence type="predicted"/>
<feature type="signal peptide" evidence="3">
    <location>
        <begin position="1"/>
        <end position="19"/>
    </location>
</feature>
<evidence type="ECO:0000256" key="1">
    <source>
        <dbReference type="SAM" id="MobiDB-lite"/>
    </source>
</evidence>
<dbReference type="STRING" id="394193.SAMN04489732_104339"/>
<evidence type="ECO:0000256" key="2">
    <source>
        <dbReference type="SAM" id="Phobius"/>
    </source>
</evidence>
<reference evidence="4 5" key="1">
    <citation type="submission" date="2016-10" db="EMBL/GenBank/DDBJ databases">
        <authorList>
            <person name="de Groot N.N."/>
        </authorList>
    </citation>
    <scope>NUCLEOTIDE SEQUENCE [LARGE SCALE GENOMIC DNA]</scope>
    <source>
        <strain evidence="4 5">DSM 44993</strain>
    </source>
</reference>
<keyword evidence="5" id="KW-1185">Reference proteome</keyword>
<dbReference type="EMBL" id="FOEF01000004">
    <property type="protein sequence ID" value="SEP19567.1"/>
    <property type="molecule type" value="Genomic_DNA"/>
</dbReference>
<sequence length="203" mass="19960">MLLVSAIPVVLMVGGVAAAAEPVTLNAVSEPVADLLPGRTGSAQFTVINPNGFGVRLVSLSFDRVKSSSNPVGCPAGLLATHDRQPAGGLFVPASGRASFAVPGALTLSAAATDACLGVTFVVEARAEGVEDDRGASAVPPTGQEGSGPVGAPASNGGPGQGKLAFTGVSLAMLAGVALALLLAGITARLSGARRRRAQGARR</sequence>
<keyword evidence="3" id="KW-0732">Signal</keyword>
<keyword evidence="2" id="KW-0812">Transmembrane</keyword>
<gene>
    <name evidence="4" type="ORF">SAMN04489732_104339</name>
</gene>
<feature type="chain" id="PRO_5011605601" evidence="3">
    <location>
        <begin position="20"/>
        <end position="203"/>
    </location>
</feature>
<feature type="region of interest" description="Disordered" evidence="1">
    <location>
        <begin position="130"/>
        <end position="158"/>
    </location>
</feature>
<organism evidence="4 5">
    <name type="scientific">Amycolatopsis saalfeldensis</name>
    <dbReference type="NCBI Taxonomy" id="394193"/>
    <lineage>
        <taxon>Bacteria</taxon>
        <taxon>Bacillati</taxon>
        <taxon>Actinomycetota</taxon>
        <taxon>Actinomycetes</taxon>
        <taxon>Pseudonocardiales</taxon>
        <taxon>Pseudonocardiaceae</taxon>
        <taxon>Amycolatopsis</taxon>
    </lineage>
</organism>